<dbReference type="STRING" id="546263.NELON_02740"/>
<protein>
    <submittedName>
        <fullName evidence="3">Uncharacterized protein</fullName>
    </submittedName>
</protein>
<evidence type="ECO:0000313" key="4">
    <source>
        <dbReference type="Proteomes" id="UP000005536"/>
    </source>
</evidence>
<reference evidence="3 4" key="1">
    <citation type="submission" date="2010-02" db="EMBL/GenBank/DDBJ databases">
        <authorList>
            <person name="Weinstock G."/>
            <person name="Sodergren E."/>
            <person name="Clifton S."/>
            <person name="Fulton L."/>
            <person name="Fulton B."/>
            <person name="Courtney L."/>
            <person name="Fronick C."/>
            <person name="Harrison M."/>
            <person name="Strong C."/>
            <person name="Farmer C."/>
            <person name="Delahaunty K."/>
            <person name="Markovic C."/>
            <person name="Hall O."/>
            <person name="Minx P."/>
            <person name="Tomlinson C."/>
            <person name="Mitreva M."/>
            <person name="Nelson J."/>
            <person name="Hou S."/>
            <person name="Wollam A."/>
            <person name="Pepin K.H."/>
            <person name="Johnson M."/>
            <person name="Bhonagiri V."/>
            <person name="Zhang X."/>
            <person name="Suruliraj S."/>
            <person name="Warren W."/>
            <person name="Chinwalla A."/>
            <person name="Mardis E.R."/>
            <person name="Wilson R.K."/>
        </authorList>
    </citation>
    <scope>NUCLEOTIDE SEQUENCE [LARGE SCALE GENOMIC DNA]</scope>
    <source>
        <strain evidence="3 4">ATCC 29315</strain>
    </source>
</reference>
<name>D4DTA0_NEIEG</name>
<dbReference type="EMBL" id="ADBF01000230">
    <property type="protein sequence ID" value="EFE48948.1"/>
    <property type="molecule type" value="Genomic_DNA"/>
</dbReference>
<reference evidence="2 5" key="3">
    <citation type="journal article" date="2015" name="PLoS Genet.">
        <title>Common Cell Shape Evolution of Two Nasopharyngeal Pathogens.</title>
        <authorList>
            <person name="Veyrier F.J."/>
            <person name="Biais N."/>
            <person name="Morales P."/>
            <person name="Belkacem N."/>
            <person name="Guilhen C."/>
            <person name="Ranjeva S."/>
            <person name="Sismeiro O."/>
            <person name="Pehau-Arnaudet G."/>
            <person name="Rocha E.P."/>
            <person name="Werts C."/>
            <person name="Taha M.K."/>
            <person name="Boneca I.G."/>
        </authorList>
    </citation>
    <scope>NUCLEOTIDE SEQUENCE [LARGE SCALE GENOMIC DNA]</scope>
    <source>
        <strain evidence="2 5">ATCC 29315</strain>
    </source>
</reference>
<dbReference type="HOGENOM" id="CLU_081276_0_0_4"/>
<accession>D4DTA0</accession>
<feature type="compositionally biased region" description="Basic and acidic residues" evidence="1">
    <location>
        <begin position="127"/>
        <end position="137"/>
    </location>
</feature>
<reference evidence="5" key="2">
    <citation type="submission" date="2014-05" db="EMBL/GenBank/DDBJ databases">
        <title>Complete Genome sequence of Neisseria elongata subsp. glycolytica.</title>
        <authorList>
            <person name="Veyrier F.J."/>
            <person name="Taha M.-K."/>
        </authorList>
    </citation>
    <scope>NUCLEOTIDE SEQUENCE [LARGE SCALE GENOMIC DNA]</scope>
    <source>
        <strain evidence="5">ATCC 29315</strain>
    </source>
</reference>
<dbReference type="AlphaFoldDB" id="D4DTA0"/>
<dbReference type="PATRIC" id="fig|546263.7.peg.580"/>
<evidence type="ECO:0000313" key="3">
    <source>
        <dbReference type="EMBL" id="EFE48948.1"/>
    </source>
</evidence>
<evidence type="ECO:0000313" key="5">
    <source>
        <dbReference type="Proteomes" id="UP000031392"/>
    </source>
</evidence>
<sequence>MAHLLIDTVKTDAGKKYLPFGRHDVRLFADKKTARPFRKLAASVDGTCPECGGNAALHLVSPPKDKFTRTILKTVKVILSGHPEAKIAVISPREKLQKKLERLQQKYPAAQIISSSKLGKKIRSFLYHDERPSERPSENSPQPLSAEEENELIKRVAEEIEITVGLTLPPHTEETALPGLSDTLRQIRRNRPKKKNALLHLLTQQHGSEAQQYLDALLEQNLIKIDAAENVRYR</sequence>
<organism evidence="3 4">
    <name type="scientific">Neisseria elongata subsp. glycolytica ATCC 29315</name>
    <dbReference type="NCBI Taxonomy" id="546263"/>
    <lineage>
        <taxon>Bacteria</taxon>
        <taxon>Pseudomonadati</taxon>
        <taxon>Pseudomonadota</taxon>
        <taxon>Betaproteobacteria</taxon>
        <taxon>Neisseriales</taxon>
        <taxon>Neisseriaceae</taxon>
        <taxon>Neisseria</taxon>
    </lineage>
</organism>
<dbReference type="Proteomes" id="UP000005536">
    <property type="component" value="Unassembled WGS sequence"/>
</dbReference>
<gene>
    <name evidence="3" type="ORF">NEIELOOT_02302</name>
    <name evidence="2" type="ORF">NELON_02740</name>
</gene>
<evidence type="ECO:0000313" key="2">
    <source>
        <dbReference type="EMBL" id="AJE17898.1"/>
    </source>
</evidence>
<dbReference type="Proteomes" id="UP000031392">
    <property type="component" value="Chromosome"/>
</dbReference>
<keyword evidence="5" id="KW-1185">Reference proteome</keyword>
<dbReference type="KEGG" id="nel:NELON_02740"/>
<proteinExistence type="predicted"/>
<evidence type="ECO:0000256" key="1">
    <source>
        <dbReference type="SAM" id="MobiDB-lite"/>
    </source>
</evidence>
<dbReference type="RefSeq" id="WP_003774002.1">
    <property type="nucleotide sequence ID" value="NZ_CP007726.1"/>
</dbReference>
<dbReference type="EMBL" id="CP007726">
    <property type="protein sequence ID" value="AJE17898.1"/>
    <property type="molecule type" value="Genomic_DNA"/>
</dbReference>
<feature type="region of interest" description="Disordered" evidence="1">
    <location>
        <begin position="127"/>
        <end position="149"/>
    </location>
</feature>